<protein>
    <recommendedName>
        <fullName evidence="4 9">N-(5'-phosphoribosyl)anthranilate isomerase</fullName>
        <shortName evidence="9">PRAI</shortName>
        <ecNumber evidence="3 9">5.3.1.24</ecNumber>
    </recommendedName>
</protein>
<evidence type="ECO:0000256" key="1">
    <source>
        <dbReference type="ARBA" id="ARBA00001164"/>
    </source>
</evidence>
<accession>A0A7T1AYB6</accession>
<keyword evidence="6 9" id="KW-0822">Tryptophan biosynthesis</keyword>
<evidence type="ECO:0000256" key="4">
    <source>
        <dbReference type="ARBA" id="ARBA00022272"/>
    </source>
</evidence>
<keyword evidence="8 9" id="KW-0413">Isomerase</keyword>
<evidence type="ECO:0000313" key="11">
    <source>
        <dbReference type="EMBL" id="QPM74151.1"/>
    </source>
</evidence>
<evidence type="ECO:0000256" key="5">
    <source>
        <dbReference type="ARBA" id="ARBA00022605"/>
    </source>
</evidence>
<dbReference type="NCBIfam" id="NF010563">
    <property type="entry name" value="PRK13958.1"/>
    <property type="match status" value="1"/>
</dbReference>
<evidence type="ECO:0000256" key="9">
    <source>
        <dbReference type="HAMAP-Rule" id="MF_00135"/>
    </source>
</evidence>
<evidence type="ECO:0000256" key="7">
    <source>
        <dbReference type="ARBA" id="ARBA00023141"/>
    </source>
</evidence>
<keyword evidence="5 9" id="KW-0028">Amino-acid biosynthesis</keyword>
<dbReference type="PANTHER" id="PTHR42894">
    <property type="entry name" value="N-(5'-PHOSPHORIBOSYL)ANTHRANILATE ISOMERASE"/>
    <property type="match status" value="1"/>
</dbReference>
<dbReference type="Proteomes" id="UP000594455">
    <property type="component" value="Chromosome"/>
</dbReference>
<dbReference type="HAMAP" id="MF_00135">
    <property type="entry name" value="PRAI"/>
    <property type="match status" value="1"/>
</dbReference>
<dbReference type="EC" id="5.3.1.24" evidence="3 9"/>
<dbReference type="UniPathway" id="UPA00035">
    <property type="reaction ID" value="UER00042"/>
</dbReference>
<dbReference type="InterPro" id="IPR044643">
    <property type="entry name" value="TrpF_fam"/>
</dbReference>
<comment type="similarity">
    <text evidence="9">Belongs to the TrpF family.</text>
</comment>
<dbReference type="EMBL" id="CP064056">
    <property type="protein sequence ID" value="QPM74151.1"/>
    <property type="molecule type" value="Genomic_DNA"/>
</dbReference>
<dbReference type="SUPFAM" id="SSF51366">
    <property type="entry name" value="Ribulose-phoshate binding barrel"/>
    <property type="match status" value="1"/>
</dbReference>
<keyword evidence="7 9" id="KW-0057">Aromatic amino acid biosynthesis</keyword>
<dbReference type="Pfam" id="PF00697">
    <property type="entry name" value="PRAI"/>
    <property type="match status" value="1"/>
</dbReference>
<dbReference type="CDD" id="cd00405">
    <property type="entry name" value="PRAI"/>
    <property type="match status" value="1"/>
</dbReference>
<evidence type="ECO:0000313" key="12">
    <source>
        <dbReference type="Proteomes" id="UP000594455"/>
    </source>
</evidence>
<dbReference type="InterPro" id="IPR013785">
    <property type="entry name" value="Aldolase_TIM"/>
</dbReference>
<gene>
    <name evidence="9" type="primary">trpF</name>
    <name evidence="11" type="ORF">ISP08_07270</name>
</gene>
<evidence type="ECO:0000256" key="8">
    <source>
        <dbReference type="ARBA" id="ARBA00023235"/>
    </source>
</evidence>
<dbReference type="RefSeq" id="WP_195718186.1">
    <property type="nucleotide sequence ID" value="NZ_CP064056.1"/>
</dbReference>
<evidence type="ECO:0000256" key="6">
    <source>
        <dbReference type="ARBA" id="ARBA00022822"/>
    </source>
</evidence>
<dbReference type="Gene3D" id="3.20.20.70">
    <property type="entry name" value="Aldolase class I"/>
    <property type="match status" value="1"/>
</dbReference>
<dbReference type="GO" id="GO:0000162">
    <property type="term" value="P:L-tryptophan biosynthetic process"/>
    <property type="evidence" value="ECO:0007669"/>
    <property type="project" value="UniProtKB-UniRule"/>
</dbReference>
<comment type="pathway">
    <text evidence="2 9">Amino-acid biosynthesis; L-tryptophan biosynthesis; L-tryptophan from chorismate: step 3/5.</text>
</comment>
<sequence length="212" mass="24250">MKLKFCGFQTLKDVRRAENLNCDALGFIHYDKSKRFVTVEEIRHLTQNIPDDKETVVIVVNPAIEQINDLVAKTSITTIQLHGMESLDLIKKIRTLHPRLKIIKALPAQDEKVLLEQLALYNDYIDLFIIDTPSEHYGGTGKHFNWEKLRNINGYNFLIAGGINYDNIDKINKLKLNHSGYDIASGIETNGGKDLTKMQDIIELVKERDNDD</sequence>
<dbReference type="KEGG" id="sllo:ISP08_07270"/>
<reference evidence="11 12" key="1">
    <citation type="submission" date="2020-10" db="EMBL/GenBank/DDBJ databases">
        <title>Closed genome sequences of Staphylococcus lloydii sp. nov. and Staphylococcus durrellii sp. nov. Isolated from Captive Fruit Bats (Pteropus livingstonii).</title>
        <authorList>
            <person name="Fountain K."/>
        </authorList>
    </citation>
    <scope>NUCLEOTIDE SEQUENCE [LARGE SCALE GENOMIC DNA]</scope>
    <source>
        <strain evidence="11 12">23_2_7_LY</strain>
    </source>
</reference>
<name>A0A7T1AYB6_9STAP</name>
<evidence type="ECO:0000256" key="3">
    <source>
        <dbReference type="ARBA" id="ARBA00012572"/>
    </source>
</evidence>
<dbReference type="AlphaFoldDB" id="A0A7T1AYB6"/>
<dbReference type="InterPro" id="IPR011060">
    <property type="entry name" value="RibuloseP-bd_barrel"/>
</dbReference>
<evidence type="ECO:0000256" key="2">
    <source>
        <dbReference type="ARBA" id="ARBA00004664"/>
    </source>
</evidence>
<dbReference type="GO" id="GO:0004640">
    <property type="term" value="F:phosphoribosylanthranilate isomerase activity"/>
    <property type="evidence" value="ECO:0007669"/>
    <property type="project" value="UniProtKB-UniRule"/>
</dbReference>
<evidence type="ECO:0000259" key="10">
    <source>
        <dbReference type="Pfam" id="PF00697"/>
    </source>
</evidence>
<feature type="domain" description="N-(5'phosphoribosyl) anthranilate isomerase (PRAI)" evidence="10">
    <location>
        <begin position="4"/>
        <end position="203"/>
    </location>
</feature>
<dbReference type="InterPro" id="IPR001240">
    <property type="entry name" value="PRAI_dom"/>
</dbReference>
<proteinExistence type="inferred from homology"/>
<dbReference type="PANTHER" id="PTHR42894:SF1">
    <property type="entry name" value="N-(5'-PHOSPHORIBOSYL)ANTHRANILATE ISOMERASE"/>
    <property type="match status" value="1"/>
</dbReference>
<keyword evidence="12" id="KW-1185">Reference proteome</keyword>
<organism evidence="11 12">
    <name type="scientific">Staphylococcus lloydii</name>
    <dbReference type="NCBI Taxonomy" id="2781774"/>
    <lineage>
        <taxon>Bacteria</taxon>
        <taxon>Bacillati</taxon>
        <taxon>Bacillota</taxon>
        <taxon>Bacilli</taxon>
        <taxon>Bacillales</taxon>
        <taxon>Staphylococcaceae</taxon>
        <taxon>Staphylococcus</taxon>
    </lineage>
</organism>
<comment type="catalytic activity">
    <reaction evidence="1 9">
        <text>N-(5-phospho-beta-D-ribosyl)anthranilate = 1-(2-carboxyphenylamino)-1-deoxy-D-ribulose 5-phosphate</text>
        <dbReference type="Rhea" id="RHEA:21540"/>
        <dbReference type="ChEBI" id="CHEBI:18277"/>
        <dbReference type="ChEBI" id="CHEBI:58613"/>
        <dbReference type="EC" id="5.3.1.24"/>
    </reaction>
</comment>